<dbReference type="Proteomes" id="UP001285636">
    <property type="component" value="Unassembled WGS sequence"/>
</dbReference>
<organism evidence="1 2">
    <name type="scientific">Alkalihalophilus pseudofirmus</name>
    <name type="common">Bacillus pseudofirmus</name>
    <dbReference type="NCBI Taxonomy" id="79885"/>
    <lineage>
        <taxon>Bacteria</taxon>
        <taxon>Bacillati</taxon>
        <taxon>Bacillota</taxon>
        <taxon>Bacilli</taxon>
        <taxon>Bacillales</taxon>
        <taxon>Bacillaceae</taxon>
        <taxon>Alkalihalophilus</taxon>
    </lineage>
</organism>
<evidence type="ECO:0000313" key="2">
    <source>
        <dbReference type="Proteomes" id="UP001285636"/>
    </source>
</evidence>
<name>A0AAJ2KRW9_ALKPS</name>
<protein>
    <submittedName>
        <fullName evidence="1">Uncharacterized protein</fullName>
    </submittedName>
</protein>
<sequence length="65" mass="7172">MNKNIKIGLLLITFTFFVGILLAGSFSYFNSKEIQAATEQCFAHGGTPLVEIDTFVLGYSFSCEK</sequence>
<gene>
    <name evidence="1" type="ORF">RYX45_00990</name>
</gene>
<accession>A0AAJ2KRW9</accession>
<proteinExistence type="predicted"/>
<dbReference type="AlphaFoldDB" id="A0AAJ2KRW9"/>
<reference evidence="1" key="1">
    <citation type="submission" date="2023-10" db="EMBL/GenBank/DDBJ databases">
        <title>Screening of Alkalihalophilus pseudofirmusBZ-TG-HK211 and Its Alleviation of Salt Stress on Rapeseed Growth.</title>
        <authorList>
            <person name="Zhao B."/>
            <person name="Guo T."/>
        </authorList>
    </citation>
    <scope>NUCLEOTIDE SEQUENCE</scope>
    <source>
        <strain evidence="1">BZ-TG-HK211</strain>
    </source>
</reference>
<dbReference type="RefSeq" id="WP_323465607.1">
    <property type="nucleotide sequence ID" value="NZ_CP144224.1"/>
</dbReference>
<evidence type="ECO:0000313" key="1">
    <source>
        <dbReference type="EMBL" id="MDV2883737.1"/>
    </source>
</evidence>
<dbReference type="EMBL" id="JAWJAY010000001">
    <property type="protein sequence ID" value="MDV2883737.1"/>
    <property type="molecule type" value="Genomic_DNA"/>
</dbReference>
<comment type="caution">
    <text evidence="1">The sequence shown here is derived from an EMBL/GenBank/DDBJ whole genome shotgun (WGS) entry which is preliminary data.</text>
</comment>